<dbReference type="Pfam" id="PF12560">
    <property type="entry name" value="RAG1_imp_bd"/>
    <property type="match status" value="1"/>
</dbReference>
<dbReference type="EMBL" id="CALNXK010000409">
    <property type="protein sequence ID" value="CAH3185051.1"/>
    <property type="molecule type" value="Genomic_DNA"/>
</dbReference>
<reference evidence="2 3" key="1">
    <citation type="submission" date="2022-05" db="EMBL/GenBank/DDBJ databases">
        <authorList>
            <consortium name="Genoscope - CEA"/>
            <person name="William W."/>
        </authorList>
    </citation>
    <scope>NUCLEOTIDE SEQUENCE [LARGE SCALE GENOMIC DNA]</scope>
</reference>
<proteinExistence type="predicted"/>
<organism evidence="2 3">
    <name type="scientific">Porites lobata</name>
    <dbReference type="NCBI Taxonomy" id="104759"/>
    <lineage>
        <taxon>Eukaryota</taxon>
        <taxon>Metazoa</taxon>
        <taxon>Cnidaria</taxon>
        <taxon>Anthozoa</taxon>
        <taxon>Hexacorallia</taxon>
        <taxon>Scleractinia</taxon>
        <taxon>Fungiina</taxon>
        <taxon>Poritidae</taxon>
        <taxon>Porites</taxon>
    </lineage>
</organism>
<evidence type="ECO:0000259" key="1">
    <source>
        <dbReference type="Pfam" id="PF12560"/>
    </source>
</evidence>
<dbReference type="InterPro" id="IPR035714">
    <property type="entry name" value="RAG1_imp-bd"/>
</dbReference>
<gene>
    <name evidence="2" type="ORF">PLOB_00031805</name>
</gene>
<evidence type="ECO:0000313" key="3">
    <source>
        <dbReference type="Proteomes" id="UP001159405"/>
    </source>
</evidence>
<dbReference type="Proteomes" id="UP001159405">
    <property type="component" value="Unassembled WGS sequence"/>
</dbReference>
<comment type="caution">
    <text evidence="2">The sequence shown here is derived from an EMBL/GenBank/DDBJ whole genome shotgun (WGS) entry which is preliminary data.</text>
</comment>
<evidence type="ECO:0000313" key="2">
    <source>
        <dbReference type="EMBL" id="CAH3185051.1"/>
    </source>
</evidence>
<keyword evidence="3" id="KW-1185">Reference proteome</keyword>
<accession>A0ABN8S2S2</accession>
<protein>
    <recommendedName>
        <fullName evidence="1">RAG1 importin-binding domain-containing protein</fullName>
    </recommendedName>
</protein>
<sequence>MEKHLGFLERRCRLCGKTFSKVQTVQNCDKTAFGRELLNFFRVDIGLDSREIHPQKVCSACRRVVYHLNSGNLDPETSEGRKQGIKLFLWKEHSSNCYCLQKLKGRPSKKELCNNANQCNFRLLN</sequence>
<feature type="domain" description="RAG1 importin-binding" evidence="1">
    <location>
        <begin position="35"/>
        <end position="115"/>
    </location>
</feature>
<name>A0ABN8S2S2_9CNID</name>